<dbReference type="AlphaFoldDB" id="A0A812IRQ6"/>
<dbReference type="EMBL" id="CAJNIZ010000353">
    <property type="protein sequence ID" value="CAE7159877.1"/>
    <property type="molecule type" value="Genomic_DNA"/>
</dbReference>
<gene>
    <name evidence="1" type="ORF">SPIL2461_LOCUS468</name>
</gene>
<dbReference type="OrthoDB" id="429374at2759"/>
<dbReference type="Proteomes" id="UP000649617">
    <property type="component" value="Unassembled WGS sequence"/>
</dbReference>
<keyword evidence="2" id="KW-1185">Reference proteome</keyword>
<comment type="caution">
    <text evidence="1">The sequence shown here is derived from an EMBL/GenBank/DDBJ whole genome shotgun (WGS) entry which is preliminary data.</text>
</comment>
<proteinExistence type="predicted"/>
<organism evidence="1 2">
    <name type="scientific">Symbiodinium pilosum</name>
    <name type="common">Dinoflagellate</name>
    <dbReference type="NCBI Taxonomy" id="2952"/>
    <lineage>
        <taxon>Eukaryota</taxon>
        <taxon>Sar</taxon>
        <taxon>Alveolata</taxon>
        <taxon>Dinophyceae</taxon>
        <taxon>Suessiales</taxon>
        <taxon>Symbiodiniaceae</taxon>
        <taxon>Symbiodinium</taxon>
    </lineage>
</organism>
<evidence type="ECO:0000313" key="2">
    <source>
        <dbReference type="Proteomes" id="UP000649617"/>
    </source>
</evidence>
<accession>A0A812IRQ6</accession>
<name>A0A812IRQ6_SYMPI</name>
<reference evidence="1" key="1">
    <citation type="submission" date="2021-02" db="EMBL/GenBank/DDBJ databases">
        <authorList>
            <person name="Dougan E. K."/>
            <person name="Rhodes N."/>
            <person name="Thang M."/>
            <person name="Chan C."/>
        </authorList>
    </citation>
    <scope>NUCLEOTIDE SEQUENCE</scope>
</reference>
<evidence type="ECO:0000313" key="1">
    <source>
        <dbReference type="EMBL" id="CAE7159877.1"/>
    </source>
</evidence>
<sequence length="252" mass="27912">MAFATTHLTRNEERGLSAAPSLESFVTGLCFIICSASCTILTDCGQAKTWLCLGACGCCLMFLLALRAMQGRQATKAAGKVQDVQSSQSKEALLSEMSDMRAQHPKLLTKRVSKFRHFDGSVLQVIHENATLAVKAIECKDLPRDKIAMIIAAVYSLTTQRKKWGKRPDETWGTFLTKLDTILTRHSKSSQPSVLMPPEAWYEISCWCSRHSPQKLQSIVETAIKLHKAPGQEVVWELARMLDTTLDAAQAV</sequence>
<protein>
    <submittedName>
        <fullName evidence="1">Uncharacterized protein</fullName>
    </submittedName>
</protein>